<protein>
    <submittedName>
        <fullName evidence="3">FG-GAP repeat protein</fullName>
    </submittedName>
</protein>
<keyword evidence="2" id="KW-1133">Transmembrane helix</keyword>
<dbReference type="AlphaFoldDB" id="A0A0B1SZA6"/>
<dbReference type="Pfam" id="PF05811">
    <property type="entry name" value="DUF842"/>
    <property type="match status" value="1"/>
</dbReference>
<dbReference type="InterPro" id="IPR013517">
    <property type="entry name" value="FG-GAP"/>
</dbReference>
<dbReference type="Pfam" id="PF13517">
    <property type="entry name" value="FG-GAP_3"/>
    <property type="match status" value="1"/>
</dbReference>
<dbReference type="PANTHER" id="PTHR13412:SF0">
    <property type="entry name" value="T-CELL IMMUNOMODULATORY PROTEIN"/>
    <property type="match status" value="1"/>
</dbReference>
<keyword evidence="1" id="KW-0732">Signal</keyword>
<dbReference type="InterPro" id="IPR008560">
    <property type="entry name" value="DUF842_euk"/>
</dbReference>
<dbReference type="OrthoDB" id="5807961at2759"/>
<dbReference type="Proteomes" id="UP000053660">
    <property type="component" value="Unassembled WGS sequence"/>
</dbReference>
<dbReference type="PANTHER" id="PTHR13412">
    <property type="entry name" value="T-CELL IMMUNOMODULATORY PROTEIN HOMOLOG"/>
    <property type="match status" value="1"/>
</dbReference>
<keyword evidence="2" id="KW-0812">Transmembrane</keyword>
<dbReference type="EMBL" id="KN555121">
    <property type="protein sequence ID" value="KHJ88842.1"/>
    <property type="molecule type" value="Genomic_DNA"/>
</dbReference>
<name>A0A0B1SZA6_OESDE</name>
<evidence type="ECO:0000256" key="1">
    <source>
        <dbReference type="ARBA" id="ARBA00022729"/>
    </source>
</evidence>
<organism evidence="3 4">
    <name type="scientific">Oesophagostomum dentatum</name>
    <name type="common">Nodular worm</name>
    <dbReference type="NCBI Taxonomy" id="61180"/>
    <lineage>
        <taxon>Eukaryota</taxon>
        <taxon>Metazoa</taxon>
        <taxon>Ecdysozoa</taxon>
        <taxon>Nematoda</taxon>
        <taxon>Chromadorea</taxon>
        <taxon>Rhabditida</taxon>
        <taxon>Rhabditina</taxon>
        <taxon>Rhabditomorpha</taxon>
        <taxon>Strongyloidea</taxon>
        <taxon>Strongylidae</taxon>
        <taxon>Oesophagostomum</taxon>
    </lineage>
</organism>
<keyword evidence="2" id="KW-0472">Membrane</keyword>
<evidence type="ECO:0000256" key="2">
    <source>
        <dbReference type="SAM" id="Phobius"/>
    </source>
</evidence>
<sequence>MTCYDKLVQKYGPDANKYSETQMLEFNNKLDKCVAVCADDHIKLIPEIKKRFAKMMDDAMFHMFIIVLLLFWFKSSFPVKKVPVQFGRVCAFGDFNGDSNTDILVQRGANLTVLLQDNELLNVLEEGVFKNFTTFRVGDETVECSLGDFNGDTKLDVLVSTKKRKEYYHSVWISTPLRDSFVEHKLAVLSSQAMAIDVDGNGWHDVLGFHPNGSMYCMTFNRDGSPAFDCNYLFPGFIRVDPYPGVPHLFADFTGDHLAEIVFMDTVTAGSGKVLLPRMWGRFKNGWRETPTAVSQIPGDHQYVGAPMAADFDADGLMELLVPICRKADCKQVTEFANWQYSRGWTTNAFDLQNFNILTDEDSLVLFRVGDFSLDGYPDLVATLVEKQSLGQIKASYRQQSMYKL</sequence>
<dbReference type="SUPFAM" id="SSF69318">
    <property type="entry name" value="Integrin alpha N-terminal domain"/>
    <property type="match status" value="1"/>
</dbReference>
<evidence type="ECO:0000313" key="3">
    <source>
        <dbReference type="EMBL" id="KHJ88842.1"/>
    </source>
</evidence>
<dbReference type="GO" id="GO:0005886">
    <property type="term" value="C:plasma membrane"/>
    <property type="evidence" value="ECO:0007669"/>
    <property type="project" value="TreeGrafter"/>
</dbReference>
<dbReference type="InterPro" id="IPR024881">
    <property type="entry name" value="Tip"/>
</dbReference>
<dbReference type="InterPro" id="IPR028994">
    <property type="entry name" value="Integrin_alpha_N"/>
</dbReference>
<feature type="transmembrane region" description="Helical" evidence="2">
    <location>
        <begin position="59"/>
        <end position="77"/>
    </location>
</feature>
<dbReference type="Gene3D" id="2.130.10.130">
    <property type="entry name" value="Integrin alpha, N-terminal"/>
    <property type="match status" value="1"/>
</dbReference>
<accession>A0A0B1SZA6</accession>
<keyword evidence="4" id="KW-1185">Reference proteome</keyword>
<gene>
    <name evidence="3" type="ORF">OESDEN_11356</name>
</gene>
<reference evidence="3 4" key="1">
    <citation type="submission" date="2014-03" db="EMBL/GenBank/DDBJ databases">
        <title>Draft genome of the hookworm Oesophagostomum dentatum.</title>
        <authorList>
            <person name="Mitreva M."/>
        </authorList>
    </citation>
    <scope>NUCLEOTIDE SEQUENCE [LARGE SCALE GENOMIC DNA]</scope>
    <source>
        <strain evidence="3 4">OD-Hann</strain>
    </source>
</reference>
<evidence type="ECO:0000313" key="4">
    <source>
        <dbReference type="Proteomes" id="UP000053660"/>
    </source>
</evidence>
<proteinExistence type="predicted"/>